<proteinExistence type="predicted"/>
<dbReference type="PANTHER" id="PTHR38111">
    <property type="entry name" value="ZN(2)-C6 FUNGAL-TYPE DOMAIN-CONTAINING PROTEIN-RELATED"/>
    <property type="match status" value="1"/>
</dbReference>
<dbReference type="InterPro" id="IPR021858">
    <property type="entry name" value="Fun_TF"/>
</dbReference>
<accession>S3CBU8</accession>
<dbReference type="PROSITE" id="PS50048">
    <property type="entry name" value="ZN2_CY6_FUNGAL_2"/>
    <property type="match status" value="1"/>
</dbReference>
<dbReference type="Proteomes" id="UP000016923">
    <property type="component" value="Unassembled WGS sequence"/>
</dbReference>
<organism evidence="4 5">
    <name type="scientific">Ophiostoma piceae (strain UAMH 11346)</name>
    <name type="common">Sap stain fungus</name>
    <dbReference type="NCBI Taxonomy" id="1262450"/>
    <lineage>
        <taxon>Eukaryota</taxon>
        <taxon>Fungi</taxon>
        <taxon>Dikarya</taxon>
        <taxon>Ascomycota</taxon>
        <taxon>Pezizomycotina</taxon>
        <taxon>Sordariomycetes</taxon>
        <taxon>Sordariomycetidae</taxon>
        <taxon>Ophiostomatales</taxon>
        <taxon>Ophiostomataceae</taxon>
        <taxon>Ophiostoma</taxon>
    </lineage>
</organism>
<gene>
    <name evidence="4" type="ORF">F503_05467</name>
</gene>
<dbReference type="InterPro" id="IPR053178">
    <property type="entry name" value="Osmoadaptation_assoc"/>
</dbReference>
<dbReference type="VEuPathDB" id="FungiDB:F503_05467"/>
<dbReference type="CDD" id="cd00067">
    <property type="entry name" value="GAL4"/>
    <property type="match status" value="1"/>
</dbReference>
<sequence length="618" mass="68218">MVGVPGRSKACATCRRRKKGCDFQRPSCTQCLRAGLECGGYERGRIFVHTTQHRPSTLVSVRESTPTTGNTGNLGVVAISGNNGSGSIVRNRTTSIYTPGLHGNTTGTISSAAPGLVHGALDGPYTTEFNGVYNGAFHSVPIDAPMDALITTHPGVLSGTIAGSLNNALSSVHGNNGDVPPHSPPRLARTSPGSRRMSDQRVIPAQFAAGFLGPPGADSILLGTAREDSLLATFWQSYLPNSSMFPTHAVGFASGGWTNVVQELYRKDPVLHYTLMANCFSAAARIGDSRNMAEQSLRAHGRALHELRLALNHPQKARSDSVFSALRLMIVFSMFFSDRYEEDRKARARGWKEHNAGVLALLRARGPEAHMHGHGHQMFVDCRLALIITSIRLRKKSPLNSHQWMTVPWTHVPKTPKDTLIDILAGLPAVLENVDLLEQMPHDKIREDYRSKIVENCWSYDRQLCAWFETNIPKERLQFVEDTIINNPHFNDNDTLTTEDLSIVYIMSVFLSGCVLLYSTMHSIYVPDLPERANVSMYMNKIVAYLKVGFHPSTGQYGLEMTSFPIGLCLQILSSNLPTGGNITEDREMFMQLLETTRGREIRDFLRSMLNTNVTTQP</sequence>
<dbReference type="OrthoDB" id="3525185at2759"/>
<dbReference type="PANTHER" id="PTHR38111:SF11">
    <property type="entry name" value="TRANSCRIPTION FACTOR DOMAIN-CONTAINING PROTEIN-RELATED"/>
    <property type="match status" value="1"/>
</dbReference>
<dbReference type="InterPro" id="IPR001138">
    <property type="entry name" value="Zn2Cys6_DnaBD"/>
</dbReference>
<feature type="region of interest" description="Disordered" evidence="2">
    <location>
        <begin position="172"/>
        <end position="195"/>
    </location>
</feature>
<dbReference type="Gene3D" id="4.10.240.10">
    <property type="entry name" value="Zn(2)-C6 fungal-type DNA-binding domain"/>
    <property type="match status" value="1"/>
</dbReference>
<reference evidence="4 5" key="1">
    <citation type="journal article" date="2013" name="BMC Genomics">
        <title>The genome and transcriptome of the pine saprophyte Ophiostoma piceae, and a comparison with the bark beetle-associated pine pathogen Grosmannia clavigera.</title>
        <authorList>
            <person name="Haridas S."/>
            <person name="Wang Y."/>
            <person name="Lim L."/>
            <person name="Massoumi Alamouti S."/>
            <person name="Jackman S."/>
            <person name="Docking R."/>
            <person name="Robertson G."/>
            <person name="Birol I."/>
            <person name="Bohlmann J."/>
            <person name="Breuil C."/>
        </authorList>
    </citation>
    <scope>NUCLEOTIDE SEQUENCE [LARGE SCALE GENOMIC DNA]</scope>
    <source>
        <strain evidence="4 5">UAMH 11346</strain>
    </source>
</reference>
<evidence type="ECO:0000313" key="5">
    <source>
        <dbReference type="Proteomes" id="UP000016923"/>
    </source>
</evidence>
<dbReference type="GO" id="GO:0000981">
    <property type="term" value="F:DNA-binding transcription factor activity, RNA polymerase II-specific"/>
    <property type="evidence" value="ECO:0007669"/>
    <property type="project" value="InterPro"/>
</dbReference>
<dbReference type="eggNOG" id="ENOG502SNQ1">
    <property type="taxonomic scope" value="Eukaryota"/>
</dbReference>
<dbReference type="SUPFAM" id="SSF57701">
    <property type="entry name" value="Zn2/Cys6 DNA-binding domain"/>
    <property type="match status" value="1"/>
</dbReference>
<name>S3CBU8_OPHP1</name>
<feature type="compositionally biased region" description="Polar residues" evidence="2">
    <location>
        <begin position="57"/>
        <end position="73"/>
    </location>
</feature>
<dbReference type="InterPro" id="IPR036864">
    <property type="entry name" value="Zn2-C6_fun-type_DNA-bd_sf"/>
</dbReference>
<evidence type="ECO:0000259" key="3">
    <source>
        <dbReference type="PROSITE" id="PS50048"/>
    </source>
</evidence>
<keyword evidence="1" id="KW-0539">Nucleus</keyword>
<dbReference type="Pfam" id="PF00172">
    <property type="entry name" value="Zn_clus"/>
    <property type="match status" value="1"/>
</dbReference>
<feature type="domain" description="Zn(2)-C6 fungal-type" evidence="3">
    <location>
        <begin position="10"/>
        <end position="38"/>
    </location>
</feature>
<dbReference type="GO" id="GO:0008270">
    <property type="term" value="F:zinc ion binding"/>
    <property type="evidence" value="ECO:0007669"/>
    <property type="project" value="InterPro"/>
</dbReference>
<dbReference type="OMA" id="KGCVTCR"/>
<evidence type="ECO:0000256" key="1">
    <source>
        <dbReference type="ARBA" id="ARBA00023242"/>
    </source>
</evidence>
<dbReference type="SMART" id="SM00066">
    <property type="entry name" value="GAL4"/>
    <property type="match status" value="1"/>
</dbReference>
<dbReference type="STRING" id="1262450.S3CBU8"/>
<dbReference type="EMBL" id="KE148146">
    <property type="protein sequence ID" value="EPE10372.1"/>
    <property type="molecule type" value="Genomic_DNA"/>
</dbReference>
<keyword evidence="5" id="KW-1185">Reference proteome</keyword>
<dbReference type="PROSITE" id="PS00463">
    <property type="entry name" value="ZN2_CY6_FUNGAL_1"/>
    <property type="match status" value="1"/>
</dbReference>
<evidence type="ECO:0000313" key="4">
    <source>
        <dbReference type="EMBL" id="EPE10372.1"/>
    </source>
</evidence>
<dbReference type="Pfam" id="PF11951">
    <property type="entry name" value="Fungal_trans_2"/>
    <property type="match status" value="1"/>
</dbReference>
<dbReference type="HOGENOM" id="CLU_021599_2_2_1"/>
<dbReference type="AlphaFoldDB" id="S3CBU8"/>
<protein>
    <submittedName>
        <fullName evidence="4">Fungal transcriptional regulatory protein</fullName>
    </submittedName>
</protein>
<feature type="region of interest" description="Disordered" evidence="2">
    <location>
        <begin position="57"/>
        <end position="76"/>
    </location>
</feature>
<evidence type="ECO:0000256" key="2">
    <source>
        <dbReference type="SAM" id="MobiDB-lite"/>
    </source>
</evidence>